<feature type="compositionally biased region" description="Low complexity" evidence="1">
    <location>
        <begin position="45"/>
        <end position="65"/>
    </location>
</feature>
<dbReference type="PROSITE" id="PS50030">
    <property type="entry name" value="UBA"/>
    <property type="match status" value="1"/>
</dbReference>
<feature type="domain" description="UBA" evidence="2">
    <location>
        <begin position="274"/>
        <end position="313"/>
    </location>
</feature>
<proteinExistence type="predicted"/>
<dbReference type="PANTHER" id="PTHR23172">
    <property type="entry name" value="AUXILIN/CYCLIN G-ASSOCIATED KINASE-RELATED"/>
    <property type="match status" value="1"/>
</dbReference>
<feature type="compositionally biased region" description="Polar residues" evidence="1">
    <location>
        <begin position="329"/>
        <end position="345"/>
    </location>
</feature>
<dbReference type="Proteomes" id="UP000243723">
    <property type="component" value="Unassembled WGS sequence"/>
</dbReference>
<feature type="compositionally biased region" description="Low complexity" evidence="1">
    <location>
        <begin position="594"/>
        <end position="607"/>
    </location>
</feature>
<dbReference type="EMBL" id="NHZQ01000419">
    <property type="protein sequence ID" value="PSK36573.1"/>
    <property type="molecule type" value="Genomic_DNA"/>
</dbReference>
<dbReference type="SUPFAM" id="SSF46934">
    <property type="entry name" value="UBA-like"/>
    <property type="match status" value="1"/>
</dbReference>
<dbReference type="FunFam" id="1.10.287.110:FF:000002">
    <property type="entry name" value="putative tyrosine-protein phosphatase auxilin isoform X2"/>
    <property type="match status" value="1"/>
</dbReference>
<feature type="compositionally biased region" description="Basic and acidic residues" evidence="1">
    <location>
        <begin position="94"/>
        <end position="106"/>
    </location>
</feature>
<evidence type="ECO:0000313" key="3">
    <source>
        <dbReference type="EMBL" id="PSK36573.1"/>
    </source>
</evidence>
<dbReference type="SUPFAM" id="SSF48452">
    <property type="entry name" value="TPR-like"/>
    <property type="match status" value="1"/>
</dbReference>
<feature type="compositionally biased region" description="Polar residues" evidence="1">
    <location>
        <begin position="498"/>
        <end position="516"/>
    </location>
</feature>
<feature type="region of interest" description="Disordered" evidence="1">
    <location>
        <begin position="1"/>
        <end position="146"/>
    </location>
</feature>
<dbReference type="Gene3D" id="1.25.40.10">
    <property type="entry name" value="Tetratricopeptide repeat domain"/>
    <property type="match status" value="1"/>
</dbReference>
<evidence type="ECO:0000256" key="1">
    <source>
        <dbReference type="SAM" id="MobiDB-lite"/>
    </source>
</evidence>
<feature type="compositionally biased region" description="Basic and acidic residues" evidence="1">
    <location>
        <begin position="416"/>
        <end position="428"/>
    </location>
</feature>
<feature type="region of interest" description="Disordered" evidence="1">
    <location>
        <begin position="392"/>
        <end position="614"/>
    </location>
</feature>
<dbReference type="GO" id="GO:0031982">
    <property type="term" value="C:vesicle"/>
    <property type="evidence" value="ECO:0007669"/>
    <property type="project" value="TreeGrafter"/>
</dbReference>
<dbReference type="FunFam" id="1.25.40.10:FF:000354">
    <property type="entry name" value="UBA domain-containing protein 7"/>
    <property type="match status" value="1"/>
</dbReference>
<feature type="compositionally biased region" description="Polar residues" evidence="1">
    <location>
        <begin position="13"/>
        <end position="44"/>
    </location>
</feature>
<feature type="compositionally biased region" description="Pro residues" evidence="1">
    <location>
        <begin position="561"/>
        <end position="593"/>
    </location>
</feature>
<dbReference type="SMART" id="SM00165">
    <property type="entry name" value="UBA"/>
    <property type="match status" value="1"/>
</dbReference>
<dbReference type="InterPro" id="IPR015940">
    <property type="entry name" value="UBA"/>
</dbReference>
<feature type="compositionally biased region" description="Low complexity" evidence="1">
    <location>
        <begin position="107"/>
        <end position="119"/>
    </location>
</feature>
<dbReference type="Pfam" id="PF00627">
    <property type="entry name" value="UBA"/>
    <property type="match status" value="1"/>
</dbReference>
<dbReference type="PANTHER" id="PTHR23172:SF19">
    <property type="entry name" value="J DOMAIN-CONTAINING PROTEIN"/>
    <property type="match status" value="1"/>
</dbReference>
<feature type="compositionally biased region" description="Polar residues" evidence="1">
    <location>
        <begin position="66"/>
        <end position="92"/>
    </location>
</feature>
<evidence type="ECO:0000259" key="2">
    <source>
        <dbReference type="PROSITE" id="PS50030"/>
    </source>
</evidence>
<dbReference type="Gene3D" id="1.10.8.10">
    <property type="entry name" value="DNA helicase RuvA subunit, C-terminal domain"/>
    <property type="match status" value="1"/>
</dbReference>
<feature type="region of interest" description="Disordered" evidence="1">
    <location>
        <begin position="160"/>
        <end position="279"/>
    </location>
</feature>
<evidence type="ECO:0000313" key="4">
    <source>
        <dbReference type="Proteomes" id="UP000243723"/>
    </source>
</evidence>
<dbReference type="GO" id="GO:0072583">
    <property type="term" value="P:clathrin-dependent endocytosis"/>
    <property type="evidence" value="ECO:0007669"/>
    <property type="project" value="TreeGrafter"/>
</dbReference>
<organism evidence="3 4">
    <name type="scientific">Elsinoe australis</name>
    <dbReference type="NCBI Taxonomy" id="40998"/>
    <lineage>
        <taxon>Eukaryota</taxon>
        <taxon>Fungi</taxon>
        <taxon>Dikarya</taxon>
        <taxon>Ascomycota</taxon>
        <taxon>Pezizomycotina</taxon>
        <taxon>Dothideomycetes</taxon>
        <taxon>Dothideomycetidae</taxon>
        <taxon>Myriangiales</taxon>
        <taxon>Elsinoaceae</taxon>
        <taxon>Elsinoe</taxon>
    </lineage>
</organism>
<dbReference type="GO" id="GO:0005737">
    <property type="term" value="C:cytoplasm"/>
    <property type="evidence" value="ECO:0007669"/>
    <property type="project" value="TreeGrafter"/>
</dbReference>
<gene>
    <name evidence="3" type="ORF">B9Z65_1756</name>
</gene>
<dbReference type="SUPFAM" id="SSF46565">
    <property type="entry name" value="Chaperone J-domain"/>
    <property type="match status" value="1"/>
</dbReference>
<dbReference type="STRING" id="40998.A0A2P7YKT4"/>
<feature type="compositionally biased region" description="Low complexity" evidence="1">
    <location>
        <begin position="762"/>
        <end position="774"/>
    </location>
</feature>
<name>A0A2P7YKT4_9PEZI</name>
<feature type="compositionally biased region" description="Basic and acidic residues" evidence="1">
    <location>
        <begin position="317"/>
        <end position="328"/>
    </location>
</feature>
<comment type="caution">
    <text evidence="3">The sequence shown here is derived from an EMBL/GenBank/DDBJ whole genome shotgun (WGS) entry which is preliminary data.</text>
</comment>
<dbReference type="AlphaFoldDB" id="A0A2P7YKT4"/>
<dbReference type="InterPro" id="IPR011990">
    <property type="entry name" value="TPR-like_helical_dom_sf"/>
</dbReference>
<keyword evidence="4" id="KW-1185">Reference proteome</keyword>
<dbReference type="InterPro" id="IPR009060">
    <property type="entry name" value="UBA-like_sf"/>
</dbReference>
<sequence>MDDLSSIDWNAKGSASQPPKPASNNPFSTNTPTLKPTSVQSVLTPQSQSRPSSGLSRGGSAASPLKSSTPANDLFSNLLPTNASKAKTNLTLQDRQRQLQEERQRQIQEQQQRQAQEAQLWDKLGTGSRAAQARSSGTPLQRAGAGEDVDDILAAFNSKAKVDKSSHFPPSGSNVDSGRSTPGMMQAPGQDIGTAGNGLTSNGFDDDDDPFGLGAMPTSKSHTPAPAPAALQDDDILGDLGKPVQARAPKPASPPPVREPTPEEPARGQAHGTPFDRQIAELVDMGFPDDKAQMALQETNGNLQTAVSWLLNQAHSEAQHKAKGRSTERMQSPMKQPEAQSQGSTPAWMRSDSRSNSQPRRPESAASGDKDVSQYATEVGSAFFKSANSLWKAGRKQVQKAVADFQQDGDPSQPKWMRDGSADSRQSEHAPQQHKPQPNGNNKARAANVTDEALLLEGGAGRPQRSAKASPRIPQEPQMASPLRGRSPAQVLPERSGPPQQRFPTQPSSAPRQPTKLSREQVEEQASQAYVSSARRRKPATPAAAPKSAEPEVDLFSPAPARQPPAPSARPQPSPARPVASPAPPKPKAPPRSVPSVSPSVLASSASHRAKGTEAFKRGDYDSAHQAYTSALSGIPPTHPIRIIILSNRSLTALKTGDPKLAISDADAALSLIGPSKGENESIDVGTEGQKPMRDFFGKALTRKAEALESLEKWADAASVWREAVEAGVGGLVAVRGRDRCARAADPAAAKPTPKPTPRPASKPVRPAPRAAAAGTGASQDAVKKLRAQNAAAEKLDDERFALSDAVAARIEAWRGGKSDNLRALLGSLENVLWEGAGWKKVGMAELIQVNRVKVVYMKAIARVHPDKIPQDATTEQKMISGSVFSTLNEAWDKFKSENGL</sequence>
<reference evidence="3 4" key="1">
    <citation type="submission" date="2017-05" db="EMBL/GenBank/DDBJ databases">
        <title>Draft genome sequence of Elsinoe australis.</title>
        <authorList>
            <person name="Cheng Q."/>
        </authorList>
    </citation>
    <scope>NUCLEOTIDE SEQUENCE [LARGE SCALE GENOMIC DNA]</scope>
    <source>
        <strain evidence="3 4">NL1</strain>
    </source>
</reference>
<protein>
    <submittedName>
        <fullName evidence="3">UBA domain-containing protein 7</fullName>
    </submittedName>
</protein>
<dbReference type="GO" id="GO:0030276">
    <property type="term" value="F:clathrin binding"/>
    <property type="evidence" value="ECO:0007669"/>
    <property type="project" value="TreeGrafter"/>
</dbReference>
<feature type="compositionally biased region" description="Polar residues" evidence="1">
    <location>
        <begin position="171"/>
        <end position="180"/>
    </location>
</feature>
<dbReference type="Gene3D" id="1.10.287.110">
    <property type="entry name" value="DnaJ domain"/>
    <property type="match status" value="1"/>
</dbReference>
<feature type="region of interest" description="Disordered" evidence="1">
    <location>
        <begin position="744"/>
        <end position="781"/>
    </location>
</feature>
<dbReference type="OrthoDB" id="1717591at2759"/>
<dbReference type="InterPro" id="IPR036869">
    <property type="entry name" value="J_dom_sf"/>
</dbReference>
<feature type="compositionally biased region" description="Basic and acidic residues" evidence="1">
    <location>
        <begin position="360"/>
        <end position="372"/>
    </location>
</feature>
<dbReference type="GO" id="GO:0072318">
    <property type="term" value="P:clathrin coat disassembly"/>
    <property type="evidence" value="ECO:0007669"/>
    <property type="project" value="TreeGrafter"/>
</dbReference>
<accession>A0A2P7YKT4</accession>
<feature type="region of interest" description="Disordered" evidence="1">
    <location>
        <begin position="314"/>
        <end position="373"/>
    </location>
</feature>